<dbReference type="AlphaFoldDB" id="A0AAX2DEB9"/>
<evidence type="ECO:0000313" key="3">
    <source>
        <dbReference type="Proteomes" id="UP000183772"/>
    </source>
</evidence>
<sequence length="446" mass="45529">MSIVSLNLGASENDGAGQNLRSGGQVINANFAELDQRTLTAQATADAAAGSAADAGAQASRAQAKADAAIPATQKGQPDGVATLDSSGVVPASQLPSYVDDVLEFASAAAFPVTGETGKIYVTINANSQYRWSGSQYIQLSASPGSTDAVPEGTVNKYWTNARTIASVLTGLVTTNPSAIAAADSILGALGKLQRQITDAVTALGNKATNGANGDITSLSGLTTALSIAQGGTGAKSLAAAQTALGINSAINLPTGTDLNNIQATGFYMQQANANATLALNYPVAAAGSLVSVQLGSAITTQTYTVYNTGEQYVRSRYVAVWSDWRLTITDATVGFAYAYPNGGTEAAPATITINSRYTVANPFPGHEVIVLAEILIGGKWGDAGWFYSSGGYGTKGSQLDLNTLVVQTGATRVSYTSNASGDPFGQTATGLSSATCRLKVWRVHA</sequence>
<proteinExistence type="predicted"/>
<dbReference type="CDD" id="cd19958">
    <property type="entry name" value="pyocin_knob"/>
    <property type="match status" value="1"/>
</dbReference>
<feature type="region of interest" description="Disordered" evidence="1">
    <location>
        <begin position="66"/>
        <end position="85"/>
    </location>
</feature>
<dbReference type="GeneID" id="76213743"/>
<evidence type="ECO:0000256" key="1">
    <source>
        <dbReference type="SAM" id="MobiDB-lite"/>
    </source>
</evidence>
<dbReference type="EMBL" id="LT629790">
    <property type="protein sequence ID" value="SDU61507.1"/>
    <property type="molecule type" value="Genomic_DNA"/>
</dbReference>
<organism evidence="2 3">
    <name type="scientific">Pseudomonas mediterranea</name>
    <dbReference type="NCBI Taxonomy" id="183795"/>
    <lineage>
        <taxon>Bacteria</taxon>
        <taxon>Pseudomonadati</taxon>
        <taxon>Pseudomonadota</taxon>
        <taxon>Gammaproteobacteria</taxon>
        <taxon>Pseudomonadales</taxon>
        <taxon>Pseudomonadaceae</taxon>
        <taxon>Pseudomonas</taxon>
    </lineage>
</organism>
<name>A0AAX2DEB9_9PSED</name>
<protein>
    <recommendedName>
        <fullName evidence="4">Phage tail protein</fullName>
    </recommendedName>
</protein>
<accession>A0AAX2DEB9</accession>
<keyword evidence="3" id="KW-1185">Reference proteome</keyword>
<dbReference type="Proteomes" id="UP000183772">
    <property type="component" value="Chromosome I"/>
</dbReference>
<evidence type="ECO:0000313" key="2">
    <source>
        <dbReference type="EMBL" id="SDU61507.1"/>
    </source>
</evidence>
<reference evidence="2 3" key="1">
    <citation type="submission" date="2016-10" db="EMBL/GenBank/DDBJ databases">
        <authorList>
            <person name="Varghese N."/>
            <person name="Submissions S."/>
        </authorList>
    </citation>
    <scope>NUCLEOTIDE SEQUENCE [LARGE SCALE GENOMIC DNA]</scope>
    <source>
        <strain evidence="2 3">DSM 16733</strain>
    </source>
</reference>
<gene>
    <name evidence="2" type="ORF">SAMN05216476_3657</name>
</gene>
<evidence type="ECO:0008006" key="4">
    <source>
        <dbReference type="Google" id="ProtNLM"/>
    </source>
</evidence>
<dbReference type="RefSeq" id="WP_047698646.1">
    <property type="nucleotide sequence ID" value="NZ_LT629790.1"/>
</dbReference>